<evidence type="ECO:0000313" key="2">
    <source>
        <dbReference type="Proteomes" id="UP000265520"/>
    </source>
</evidence>
<dbReference type="Proteomes" id="UP000265520">
    <property type="component" value="Unassembled WGS sequence"/>
</dbReference>
<accession>A0A392NLV1</accession>
<comment type="caution">
    <text evidence="1">The sequence shown here is derived from an EMBL/GenBank/DDBJ whole genome shotgun (WGS) entry which is preliminary data.</text>
</comment>
<name>A0A392NLV1_9FABA</name>
<sequence length="90" mass="10057">MEIQGLDDDEQCFGALETEIFVQEMCRIVWKEVVGPIYRGQLSPSSPSEQSLAQRARLSNILNIAGWSEEASESISPSDELLAQRAPLYQ</sequence>
<organism evidence="1 2">
    <name type="scientific">Trifolium medium</name>
    <dbReference type="NCBI Taxonomy" id="97028"/>
    <lineage>
        <taxon>Eukaryota</taxon>
        <taxon>Viridiplantae</taxon>
        <taxon>Streptophyta</taxon>
        <taxon>Embryophyta</taxon>
        <taxon>Tracheophyta</taxon>
        <taxon>Spermatophyta</taxon>
        <taxon>Magnoliopsida</taxon>
        <taxon>eudicotyledons</taxon>
        <taxon>Gunneridae</taxon>
        <taxon>Pentapetalae</taxon>
        <taxon>rosids</taxon>
        <taxon>fabids</taxon>
        <taxon>Fabales</taxon>
        <taxon>Fabaceae</taxon>
        <taxon>Papilionoideae</taxon>
        <taxon>50 kb inversion clade</taxon>
        <taxon>NPAAA clade</taxon>
        <taxon>Hologalegina</taxon>
        <taxon>IRL clade</taxon>
        <taxon>Trifolieae</taxon>
        <taxon>Trifolium</taxon>
    </lineage>
</organism>
<feature type="non-terminal residue" evidence="1">
    <location>
        <position position="90"/>
    </location>
</feature>
<keyword evidence="2" id="KW-1185">Reference proteome</keyword>
<reference evidence="1 2" key="1">
    <citation type="journal article" date="2018" name="Front. Plant Sci.">
        <title>Red Clover (Trifolium pratense) and Zigzag Clover (T. medium) - A Picture of Genomic Similarities and Differences.</title>
        <authorList>
            <person name="Dluhosova J."/>
            <person name="Istvanek J."/>
            <person name="Nedelnik J."/>
            <person name="Repkova J."/>
        </authorList>
    </citation>
    <scope>NUCLEOTIDE SEQUENCE [LARGE SCALE GENOMIC DNA]</scope>
    <source>
        <strain evidence="2">cv. 10/8</strain>
        <tissue evidence="1">Leaf</tissue>
    </source>
</reference>
<dbReference type="AlphaFoldDB" id="A0A392NLV1"/>
<dbReference type="EMBL" id="LXQA010044458">
    <property type="protein sequence ID" value="MCI00858.1"/>
    <property type="molecule type" value="Genomic_DNA"/>
</dbReference>
<proteinExistence type="predicted"/>
<evidence type="ECO:0000313" key="1">
    <source>
        <dbReference type="EMBL" id="MCI00858.1"/>
    </source>
</evidence>
<protein>
    <submittedName>
        <fullName evidence="1">Uncharacterized protein</fullName>
    </submittedName>
</protein>